<evidence type="ECO:0000313" key="3">
    <source>
        <dbReference type="Proteomes" id="UP001055093"/>
    </source>
</evidence>
<sequence>MTNSQFSDRYVEFVSEQRIKEHAHSWRSAHGNPLSWKINVVDFLLNTFQKRFKKHFEIKLFKRSDSKDAPAYVRFDPIELWIDENIWALAKAGSGYSAFVIAHEIGHLIFHSALPKGFSSDRSHQISYTEDGHSAEWQANTFAGHFLLPSLLVEQFDNPEQIIECCSTWEEIAQSRFAEVHDKRNDLASVWASQQTCANCGNLGLVRAGTLSRCKICKSSYSD</sequence>
<dbReference type="EMBL" id="BPRE01000014">
    <property type="protein sequence ID" value="GJE77398.1"/>
    <property type="molecule type" value="Genomic_DNA"/>
</dbReference>
<feature type="domain" description="IrrE N-terminal-like" evidence="1">
    <location>
        <begin position="94"/>
        <end position="156"/>
    </location>
</feature>
<dbReference type="Pfam" id="PF06114">
    <property type="entry name" value="Peptidase_M78"/>
    <property type="match status" value="1"/>
</dbReference>
<keyword evidence="3" id="KW-1185">Reference proteome</keyword>
<reference evidence="2" key="1">
    <citation type="journal article" date="2021" name="Front. Microbiol.">
        <title>Comprehensive Comparative Genomics and Phenotyping of Methylobacterium Species.</title>
        <authorList>
            <person name="Alessa O."/>
            <person name="Ogura Y."/>
            <person name="Fujitani Y."/>
            <person name="Takami H."/>
            <person name="Hayashi T."/>
            <person name="Sahin N."/>
            <person name="Tani A."/>
        </authorList>
    </citation>
    <scope>NUCLEOTIDE SEQUENCE</scope>
    <source>
        <strain evidence="2">DSM 14458</strain>
    </source>
</reference>
<reference evidence="2" key="2">
    <citation type="submission" date="2021-08" db="EMBL/GenBank/DDBJ databases">
        <authorList>
            <person name="Tani A."/>
            <person name="Ola A."/>
            <person name="Ogura Y."/>
            <person name="Katsura K."/>
            <person name="Hayashi T."/>
        </authorList>
    </citation>
    <scope>NUCLEOTIDE SEQUENCE</scope>
    <source>
        <strain evidence="2">DSM 14458</strain>
    </source>
</reference>
<dbReference type="Proteomes" id="UP001055093">
    <property type="component" value="Unassembled WGS sequence"/>
</dbReference>
<evidence type="ECO:0000259" key="1">
    <source>
        <dbReference type="Pfam" id="PF06114"/>
    </source>
</evidence>
<dbReference type="Gene3D" id="1.10.10.2910">
    <property type="match status" value="1"/>
</dbReference>
<dbReference type="RefSeq" id="WP_137828776.1">
    <property type="nucleotide sequence ID" value="NZ_BPRE01000014.1"/>
</dbReference>
<comment type="caution">
    <text evidence="2">The sequence shown here is derived from an EMBL/GenBank/DDBJ whole genome shotgun (WGS) entry which is preliminary data.</text>
</comment>
<gene>
    <name evidence="2" type="ORF">BGCPKDLD_4002</name>
</gene>
<protein>
    <recommendedName>
        <fullName evidence="1">IrrE N-terminal-like domain-containing protein</fullName>
    </recommendedName>
</protein>
<proteinExistence type="predicted"/>
<organism evidence="2 3">
    <name type="scientific">Methylorubrum suomiense</name>
    <dbReference type="NCBI Taxonomy" id="144191"/>
    <lineage>
        <taxon>Bacteria</taxon>
        <taxon>Pseudomonadati</taxon>
        <taxon>Pseudomonadota</taxon>
        <taxon>Alphaproteobacteria</taxon>
        <taxon>Hyphomicrobiales</taxon>
        <taxon>Methylobacteriaceae</taxon>
        <taxon>Methylorubrum</taxon>
    </lineage>
</organism>
<name>A0ABQ4UZ58_9HYPH</name>
<dbReference type="InterPro" id="IPR010359">
    <property type="entry name" value="IrrE_HExxH"/>
</dbReference>
<accession>A0ABQ4UZ58</accession>
<evidence type="ECO:0000313" key="2">
    <source>
        <dbReference type="EMBL" id="GJE77398.1"/>
    </source>
</evidence>